<evidence type="ECO:0000256" key="1">
    <source>
        <dbReference type="SAM" id="MobiDB-lite"/>
    </source>
</evidence>
<evidence type="ECO:0000313" key="3">
    <source>
        <dbReference type="Proteomes" id="UP001314229"/>
    </source>
</evidence>
<dbReference type="AlphaFoldDB" id="A0AAV1PG43"/>
<dbReference type="SUPFAM" id="SSF53098">
    <property type="entry name" value="Ribonuclease H-like"/>
    <property type="match status" value="1"/>
</dbReference>
<dbReference type="InterPro" id="IPR012337">
    <property type="entry name" value="RNaseH-like_sf"/>
</dbReference>
<comment type="caution">
    <text evidence="2">The sequence shown here is derived from an EMBL/GenBank/DDBJ whole genome shotgun (WGS) entry which is preliminary data.</text>
</comment>
<dbReference type="Proteomes" id="UP001314229">
    <property type="component" value="Unassembled WGS sequence"/>
</dbReference>
<feature type="compositionally biased region" description="Acidic residues" evidence="1">
    <location>
        <begin position="210"/>
        <end position="219"/>
    </location>
</feature>
<proteinExistence type="predicted"/>
<feature type="region of interest" description="Disordered" evidence="1">
    <location>
        <begin position="185"/>
        <end position="221"/>
    </location>
</feature>
<accession>A0AAV1PG43</accession>
<evidence type="ECO:0000313" key="2">
    <source>
        <dbReference type="EMBL" id="CAK6970688.1"/>
    </source>
</evidence>
<name>A0AAV1PG43_SCOSC</name>
<protein>
    <recommendedName>
        <fullName evidence="4">DUF659 domain-containing protein</fullName>
    </recommendedName>
</protein>
<dbReference type="EMBL" id="CAWUFR010000162">
    <property type="protein sequence ID" value="CAK6970688.1"/>
    <property type="molecule type" value="Genomic_DNA"/>
</dbReference>
<organism evidence="2 3">
    <name type="scientific">Scomber scombrus</name>
    <name type="common">Atlantic mackerel</name>
    <name type="synonym">Scomber vernalis</name>
    <dbReference type="NCBI Taxonomy" id="13677"/>
    <lineage>
        <taxon>Eukaryota</taxon>
        <taxon>Metazoa</taxon>
        <taxon>Chordata</taxon>
        <taxon>Craniata</taxon>
        <taxon>Vertebrata</taxon>
        <taxon>Euteleostomi</taxon>
        <taxon>Actinopterygii</taxon>
        <taxon>Neopterygii</taxon>
        <taxon>Teleostei</taxon>
        <taxon>Neoteleostei</taxon>
        <taxon>Acanthomorphata</taxon>
        <taxon>Pelagiaria</taxon>
        <taxon>Scombriformes</taxon>
        <taxon>Scombridae</taxon>
        <taxon>Scomber</taxon>
    </lineage>
</organism>
<evidence type="ECO:0008006" key="4">
    <source>
        <dbReference type="Google" id="ProtNLM"/>
    </source>
</evidence>
<sequence>MPLEERHTAANIMTWMEEHGWNILPAKIKAVVHDNRANMVAAMRMLEEKHGWTSVRCTWHTLQLIVNAALKEHSISRAVVDMTTQLHHVFHSWSKDCNGPYSKPALRPAQERPFSFSAGLGITERWGSLNTISTERDNPLVLAAALDPRFWKLKFVAAEDGTRVKGTVLAIKKAKETGIHGYDSVQQQKKVSVPGDKSPLDNLLQSDPESLNEEEEETQADQKIKMVRNEVQMYFAEPAISKK</sequence>
<keyword evidence="3" id="KW-1185">Reference proteome</keyword>
<reference evidence="2 3" key="1">
    <citation type="submission" date="2024-01" db="EMBL/GenBank/DDBJ databases">
        <authorList>
            <person name="Alioto T."/>
            <person name="Alioto T."/>
            <person name="Gomez Garrido J."/>
        </authorList>
    </citation>
    <scope>NUCLEOTIDE SEQUENCE [LARGE SCALE GENOMIC DNA]</scope>
</reference>
<gene>
    <name evidence="2" type="ORF">FSCOSCO3_A016044</name>
</gene>